<comment type="caution">
    <text evidence="2">The sequence shown here is derived from an EMBL/GenBank/DDBJ whole genome shotgun (WGS) entry which is preliminary data.</text>
</comment>
<dbReference type="AlphaFoldDB" id="A0A2H0UG60"/>
<feature type="domain" description="GST N-terminal" evidence="1">
    <location>
        <begin position="4"/>
        <end position="77"/>
    </location>
</feature>
<dbReference type="PANTHER" id="PTHR45288">
    <property type="entry name" value="THIOREDOXIN FAMILY PROTEIN"/>
    <property type="match status" value="1"/>
</dbReference>
<gene>
    <name evidence="2" type="ORF">COU15_01000</name>
</gene>
<protein>
    <recommendedName>
        <fullName evidence="1">GST N-terminal domain-containing protein</fullName>
    </recommendedName>
</protein>
<proteinExistence type="predicted"/>
<organism evidence="2 3">
    <name type="scientific">Candidatus Kaiserbacteria bacterium CG10_big_fil_rev_8_21_14_0_10_45_20</name>
    <dbReference type="NCBI Taxonomy" id="1974607"/>
    <lineage>
        <taxon>Bacteria</taxon>
        <taxon>Candidatus Kaiseribacteriota</taxon>
    </lineage>
</organism>
<evidence type="ECO:0000313" key="3">
    <source>
        <dbReference type="Proteomes" id="UP000229315"/>
    </source>
</evidence>
<sequence length="81" mass="9209">MLTLYIKEGCPFSAKAKAIVKELELTCDEKNIADNGVRDELLEKGGKLQVPFLFDSEKKVGMYESDEINKYLIETYTSKNI</sequence>
<evidence type="ECO:0000259" key="1">
    <source>
        <dbReference type="Pfam" id="PF13417"/>
    </source>
</evidence>
<dbReference type="Pfam" id="PF13417">
    <property type="entry name" value="GST_N_3"/>
    <property type="match status" value="1"/>
</dbReference>
<dbReference type="PANTHER" id="PTHR45288:SF1">
    <property type="entry name" value="THIOREDOXIN FAMILY PROTEIN"/>
    <property type="match status" value="1"/>
</dbReference>
<dbReference type="SUPFAM" id="SSF52833">
    <property type="entry name" value="Thioredoxin-like"/>
    <property type="match status" value="1"/>
</dbReference>
<dbReference type="InterPro" id="IPR004045">
    <property type="entry name" value="Glutathione_S-Trfase_N"/>
</dbReference>
<dbReference type="InterPro" id="IPR036249">
    <property type="entry name" value="Thioredoxin-like_sf"/>
</dbReference>
<evidence type="ECO:0000313" key="2">
    <source>
        <dbReference type="EMBL" id="PIR85389.1"/>
    </source>
</evidence>
<dbReference type="PROSITE" id="PS51354">
    <property type="entry name" value="GLUTAREDOXIN_2"/>
    <property type="match status" value="1"/>
</dbReference>
<dbReference type="EMBL" id="PFBH01000005">
    <property type="protein sequence ID" value="PIR85389.1"/>
    <property type="molecule type" value="Genomic_DNA"/>
</dbReference>
<dbReference type="Proteomes" id="UP000229315">
    <property type="component" value="Unassembled WGS sequence"/>
</dbReference>
<name>A0A2H0UG60_9BACT</name>
<dbReference type="Gene3D" id="3.40.30.10">
    <property type="entry name" value="Glutaredoxin"/>
    <property type="match status" value="1"/>
</dbReference>
<reference evidence="3" key="1">
    <citation type="submission" date="2017-09" db="EMBL/GenBank/DDBJ databases">
        <title>Depth-based differentiation of microbial function through sediment-hosted aquifers and enrichment of novel symbionts in the deep terrestrial subsurface.</title>
        <authorList>
            <person name="Probst A.J."/>
            <person name="Ladd B."/>
            <person name="Jarett J.K."/>
            <person name="Geller-Mcgrath D.E."/>
            <person name="Sieber C.M.K."/>
            <person name="Emerson J.B."/>
            <person name="Anantharaman K."/>
            <person name="Thomas B.C."/>
            <person name="Malmstrom R."/>
            <person name="Stieglmeier M."/>
            <person name="Klingl A."/>
            <person name="Woyke T."/>
            <person name="Ryan C.M."/>
            <person name="Banfield J.F."/>
        </authorList>
    </citation>
    <scope>NUCLEOTIDE SEQUENCE [LARGE SCALE GENOMIC DNA]</scope>
</reference>
<accession>A0A2H0UG60</accession>